<sequence length="255" mass="29183">MSPPPQEEIHDPLQEEIQDPLQDETEEETQDPPQEETQDPITKTAHSPRRKRSRNVRNSTCSCCIGPSSKKSKHVEERHRPKRLTRQQKHFIRDMLQLVSLRNKILKLLLTLFPTCAEELNRLNVDTDSIDSYIDQIINAIKTPDKILFADDQADICPDQKRVENVSGGKELSDRVFLDAEYPSLIKSPVLDEQQKSEASNPEVNDQDTNTRDMPVLDKCELFHSNSDEDLRASQEKMSLTMCSSQTLNNSTEAE</sequence>
<feature type="compositionally biased region" description="Basic and acidic residues" evidence="1">
    <location>
        <begin position="209"/>
        <end position="235"/>
    </location>
</feature>
<dbReference type="Proteomes" id="UP001186944">
    <property type="component" value="Unassembled WGS sequence"/>
</dbReference>
<protein>
    <submittedName>
        <fullName evidence="2">Uncharacterized protein</fullName>
    </submittedName>
</protein>
<evidence type="ECO:0000256" key="1">
    <source>
        <dbReference type="SAM" id="MobiDB-lite"/>
    </source>
</evidence>
<dbReference type="AlphaFoldDB" id="A0AA88XZY4"/>
<accession>A0AA88XZY4</accession>
<organism evidence="2 3">
    <name type="scientific">Pinctada imbricata</name>
    <name type="common">Atlantic pearl-oyster</name>
    <name type="synonym">Pinctada martensii</name>
    <dbReference type="NCBI Taxonomy" id="66713"/>
    <lineage>
        <taxon>Eukaryota</taxon>
        <taxon>Metazoa</taxon>
        <taxon>Spiralia</taxon>
        <taxon>Lophotrochozoa</taxon>
        <taxon>Mollusca</taxon>
        <taxon>Bivalvia</taxon>
        <taxon>Autobranchia</taxon>
        <taxon>Pteriomorphia</taxon>
        <taxon>Pterioida</taxon>
        <taxon>Pterioidea</taxon>
        <taxon>Pteriidae</taxon>
        <taxon>Pinctada</taxon>
    </lineage>
</organism>
<gene>
    <name evidence="2" type="ORF">FSP39_017909</name>
</gene>
<feature type="compositionally biased region" description="Acidic residues" evidence="1">
    <location>
        <begin position="14"/>
        <end position="38"/>
    </location>
</feature>
<proteinExistence type="predicted"/>
<evidence type="ECO:0000313" key="3">
    <source>
        <dbReference type="Proteomes" id="UP001186944"/>
    </source>
</evidence>
<feature type="compositionally biased region" description="Polar residues" evidence="1">
    <location>
        <begin position="236"/>
        <end position="255"/>
    </location>
</feature>
<feature type="compositionally biased region" description="Polar residues" evidence="1">
    <location>
        <begin position="197"/>
        <end position="208"/>
    </location>
</feature>
<feature type="region of interest" description="Disordered" evidence="1">
    <location>
        <begin position="189"/>
        <end position="255"/>
    </location>
</feature>
<keyword evidence="3" id="KW-1185">Reference proteome</keyword>
<name>A0AA88XZY4_PINIB</name>
<feature type="region of interest" description="Disordered" evidence="1">
    <location>
        <begin position="1"/>
        <end position="85"/>
    </location>
</feature>
<reference evidence="2" key="1">
    <citation type="submission" date="2019-08" db="EMBL/GenBank/DDBJ databases">
        <title>The improved chromosome-level genome for the pearl oyster Pinctada fucata martensii using PacBio sequencing and Hi-C.</title>
        <authorList>
            <person name="Zheng Z."/>
        </authorList>
    </citation>
    <scope>NUCLEOTIDE SEQUENCE</scope>
    <source>
        <strain evidence="2">ZZ-2019</strain>
        <tissue evidence="2">Adductor muscle</tissue>
    </source>
</reference>
<dbReference type="EMBL" id="VSWD01000010">
    <property type="protein sequence ID" value="KAK3091200.1"/>
    <property type="molecule type" value="Genomic_DNA"/>
</dbReference>
<comment type="caution">
    <text evidence="2">The sequence shown here is derived from an EMBL/GenBank/DDBJ whole genome shotgun (WGS) entry which is preliminary data.</text>
</comment>
<evidence type="ECO:0000313" key="2">
    <source>
        <dbReference type="EMBL" id="KAK3091200.1"/>
    </source>
</evidence>
<feature type="compositionally biased region" description="Basic residues" evidence="1">
    <location>
        <begin position="46"/>
        <end position="55"/>
    </location>
</feature>